<keyword evidence="2" id="KW-1185">Reference proteome</keyword>
<comment type="caution">
    <text evidence="1">The sequence shown here is derived from an EMBL/GenBank/DDBJ whole genome shotgun (WGS) entry which is preliminary data.</text>
</comment>
<evidence type="ECO:0000313" key="2">
    <source>
        <dbReference type="Proteomes" id="UP000004947"/>
    </source>
</evidence>
<reference evidence="1 2" key="1">
    <citation type="journal article" date="2010" name="J. Bacteriol.">
        <title>Genome sequence of Lentisphaera araneosa HTCC2155T, the type species of the order Lentisphaerales in the phylum Lentisphaerae.</title>
        <authorList>
            <person name="Thrash J.C."/>
            <person name="Cho J.C."/>
            <person name="Vergin K.L."/>
            <person name="Morris R.M."/>
            <person name="Giovannoni S.J."/>
        </authorList>
    </citation>
    <scope>NUCLEOTIDE SEQUENCE [LARGE SCALE GENOMIC DNA]</scope>
    <source>
        <strain evidence="1 2">HTCC2155</strain>
    </source>
</reference>
<dbReference type="EMBL" id="ABCK01000069">
    <property type="protein sequence ID" value="EDM24674.1"/>
    <property type="molecule type" value="Genomic_DNA"/>
</dbReference>
<protein>
    <submittedName>
        <fullName evidence="1">Uncharacterized protein</fullName>
    </submittedName>
</protein>
<organism evidence="1 2">
    <name type="scientific">Lentisphaera araneosa HTCC2155</name>
    <dbReference type="NCBI Taxonomy" id="313628"/>
    <lineage>
        <taxon>Bacteria</taxon>
        <taxon>Pseudomonadati</taxon>
        <taxon>Lentisphaerota</taxon>
        <taxon>Lentisphaeria</taxon>
        <taxon>Lentisphaerales</taxon>
        <taxon>Lentisphaeraceae</taxon>
        <taxon>Lentisphaera</taxon>
    </lineage>
</organism>
<gene>
    <name evidence="1" type="ORF">LNTAR_03969</name>
</gene>
<evidence type="ECO:0000313" key="1">
    <source>
        <dbReference type="EMBL" id="EDM24674.1"/>
    </source>
</evidence>
<name>A6DUK9_9BACT</name>
<sequence>MHEVGEQLSIPYNTVCVYKKRVINKIAKEIAELEEQLG</sequence>
<proteinExistence type="predicted"/>
<dbReference type="AlphaFoldDB" id="A6DUK9"/>
<dbReference type="Proteomes" id="UP000004947">
    <property type="component" value="Unassembled WGS sequence"/>
</dbReference>
<accession>A6DUK9</accession>